<dbReference type="PANTHER" id="PTHR30294">
    <property type="entry name" value="MEMBRANE COMPONENT OF ABC TRANSPORTER YHHJ-RELATED"/>
    <property type="match status" value="1"/>
</dbReference>
<feature type="transmembrane region" description="Helical" evidence="8">
    <location>
        <begin position="184"/>
        <end position="206"/>
    </location>
</feature>
<evidence type="ECO:0000256" key="2">
    <source>
        <dbReference type="ARBA" id="ARBA00007783"/>
    </source>
</evidence>
<evidence type="ECO:0000256" key="4">
    <source>
        <dbReference type="ARBA" id="ARBA00022475"/>
    </source>
</evidence>
<organism evidence="10 11">
    <name type="scientific">Azospirillum picis</name>
    <dbReference type="NCBI Taxonomy" id="488438"/>
    <lineage>
        <taxon>Bacteria</taxon>
        <taxon>Pseudomonadati</taxon>
        <taxon>Pseudomonadota</taxon>
        <taxon>Alphaproteobacteria</taxon>
        <taxon>Rhodospirillales</taxon>
        <taxon>Azospirillaceae</taxon>
        <taxon>Azospirillum</taxon>
    </lineage>
</organism>
<accession>A0ABU0MKU0</accession>
<keyword evidence="3" id="KW-0813">Transport</keyword>
<feature type="transmembrane region" description="Helical" evidence="8">
    <location>
        <begin position="260"/>
        <end position="281"/>
    </location>
</feature>
<evidence type="ECO:0000256" key="6">
    <source>
        <dbReference type="ARBA" id="ARBA00022989"/>
    </source>
</evidence>
<protein>
    <submittedName>
        <fullName evidence="10">ABC-2 type transport system permease protein</fullName>
    </submittedName>
</protein>
<feature type="transmembrane region" description="Helical" evidence="8">
    <location>
        <begin position="25"/>
        <end position="45"/>
    </location>
</feature>
<evidence type="ECO:0000256" key="7">
    <source>
        <dbReference type="ARBA" id="ARBA00023136"/>
    </source>
</evidence>
<keyword evidence="5 8" id="KW-0812">Transmembrane</keyword>
<dbReference type="PANTHER" id="PTHR30294:SF29">
    <property type="entry name" value="MULTIDRUG ABC TRANSPORTER PERMEASE YBHS-RELATED"/>
    <property type="match status" value="1"/>
</dbReference>
<evidence type="ECO:0000313" key="10">
    <source>
        <dbReference type="EMBL" id="MDQ0534032.1"/>
    </source>
</evidence>
<evidence type="ECO:0000256" key="3">
    <source>
        <dbReference type="ARBA" id="ARBA00022448"/>
    </source>
</evidence>
<feature type="transmembrane region" description="Helical" evidence="8">
    <location>
        <begin position="350"/>
        <end position="369"/>
    </location>
</feature>
<dbReference type="InterPro" id="IPR013525">
    <property type="entry name" value="ABC2_TM"/>
</dbReference>
<dbReference type="Pfam" id="PF12698">
    <property type="entry name" value="ABC2_membrane_3"/>
    <property type="match status" value="1"/>
</dbReference>
<dbReference type="PROSITE" id="PS51012">
    <property type="entry name" value="ABC_TM2"/>
    <property type="match status" value="1"/>
</dbReference>
<dbReference type="RefSeq" id="WP_209982636.1">
    <property type="nucleotide sequence ID" value="NZ_JAGINO010000009.1"/>
</dbReference>
<comment type="caution">
    <text evidence="10">The sequence shown here is derived from an EMBL/GenBank/DDBJ whole genome shotgun (WGS) entry which is preliminary data.</text>
</comment>
<keyword evidence="11" id="KW-1185">Reference proteome</keyword>
<keyword evidence="6 8" id="KW-1133">Transmembrane helix</keyword>
<evidence type="ECO:0000259" key="9">
    <source>
        <dbReference type="PROSITE" id="PS51012"/>
    </source>
</evidence>
<dbReference type="InterPro" id="IPR047817">
    <property type="entry name" value="ABC2_TM_bact-type"/>
</dbReference>
<reference evidence="10 11" key="1">
    <citation type="submission" date="2023-07" db="EMBL/GenBank/DDBJ databases">
        <title>Genomic Encyclopedia of Type Strains, Phase IV (KMG-IV): sequencing the most valuable type-strain genomes for metagenomic binning, comparative biology and taxonomic classification.</title>
        <authorList>
            <person name="Goeker M."/>
        </authorList>
    </citation>
    <scope>NUCLEOTIDE SEQUENCE [LARGE SCALE GENOMIC DNA]</scope>
    <source>
        <strain evidence="10 11">DSM 19922</strain>
    </source>
</reference>
<sequence>MAWFSAGRLMAVMVKEFIQMRRDRLTFAMMVGVPIVQLVLFGFAINSDPKSLPTAVLSADSSPFARTLVAAMGNSGYFAVVRHAVSEAEIDRLLAEGEVQFAVTIPAGFSRDLQRGSRPVLLVEADATDPAATSNALSALTTIARQALNADLTGPLSALRAGPEPVELRVHRRYNPEGITQYNVVPGLIGVVLTMTMVMMTSLAVTRERERGTMETLLAMPVRPFEVMLGKIVPFILVGYVQVLLIVVAARLLFDVPVVGSLGLLSAVLILFIAANLAVGFTFSTLARNQLQAIQMSFFFFLPSMLLSGFMFPFRGMPGWAQAVGELLPLTHFLRIVRGVLLKGNGVAEIAAEVLALALFLAVVTVVALKRYRRTLD</sequence>
<proteinExistence type="inferred from homology"/>
<evidence type="ECO:0000313" key="11">
    <source>
        <dbReference type="Proteomes" id="UP001244552"/>
    </source>
</evidence>
<keyword evidence="4" id="KW-1003">Cell membrane</keyword>
<dbReference type="Gene3D" id="3.40.1710.10">
    <property type="entry name" value="abc type-2 transporter like domain"/>
    <property type="match status" value="1"/>
</dbReference>
<evidence type="ECO:0000256" key="1">
    <source>
        <dbReference type="ARBA" id="ARBA00004651"/>
    </source>
</evidence>
<feature type="domain" description="ABC transmembrane type-2" evidence="9">
    <location>
        <begin position="146"/>
        <end position="375"/>
    </location>
</feature>
<comment type="similarity">
    <text evidence="2">Belongs to the ABC-2 integral membrane protein family.</text>
</comment>
<keyword evidence="7 8" id="KW-0472">Membrane</keyword>
<dbReference type="EMBL" id="JAUSVU010000009">
    <property type="protein sequence ID" value="MDQ0534032.1"/>
    <property type="molecule type" value="Genomic_DNA"/>
</dbReference>
<comment type="subcellular location">
    <subcellularLocation>
        <location evidence="1">Cell membrane</location>
        <topology evidence="1">Multi-pass membrane protein</topology>
    </subcellularLocation>
</comment>
<dbReference type="Proteomes" id="UP001244552">
    <property type="component" value="Unassembled WGS sequence"/>
</dbReference>
<evidence type="ECO:0000256" key="5">
    <source>
        <dbReference type="ARBA" id="ARBA00022692"/>
    </source>
</evidence>
<name>A0ABU0MKU0_9PROT</name>
<feature type="transmembrane region" description="Helical" evidence="8">
    <location>
        <begin position="227"/>
        <end position="254"/>
    </location>
</feature>
<gene>
    <name evidence="10" type="ORF">QO018_002899</name>
</gene>
<dbReference type="InterPro" id="IPR051449">
    <property type="entry name" value="ABC-2_transporter_component"/>
</dbReference>
<evidence type="ECO:0000256" key="8">
    <source>
        <dbReference type="SAM" id="Phobius"/>
    </source>
</evidence>
<feature type="transmembrane region" description="Helical" evidence="8">
    <location>
        <begin position="293"/>
        <end position="312"/>
    </location>
</feature>